<evidence type="ECO:0000313" key="4">
    <source>
        <dbReference type="Proteomes" id="UP001620597"/>
    </source>
</evidence>
<sequence length="136" mass="14920">MSESGLQLLHTSHKGWRVAVASKDGVSINQHFGHAQTFVVYQLTADNIESLEQREVSLYCHGHSADHAAMADILTTIQDCDAVLVARVGDGPADKLRAIGVEPVDDYAYLGIEESLQAYRDLCLQQNQEGHHGHAR</sequence>
<dbReference type="InterPro" id="IPR051840">
    <property type="entry name" value="NifX/NifY_domain"/>
</dbReference>
<comment type="caution">
    <text evidence="3">The sequence shown here is derived from an EMBL/GenBank/DDBJ whole genome shotgun (WGS) entry which is preliminary data.</text>
</comment>
<proteinExistence type="predicted"/>
<dbReference type="InterPro" id="IPR034165">
    <property type="entry name" value="NifB_C"/>
</dbReference>
<dbReference type="Pfam" id="PF02579">
    <property type="entry name" value="Nitro_FeMo-Co"/>
    <property type="match status" value="1"/>
</dbReference>
<dbReference type="PANTHER" id="PTHR33937:SF2">
    <property type="entry name" value="DINITROGENASE IRON-MOLYBDENUM COFACTOR BIOSYNTHESIS DOMAIN-CONTAINING PROTEIN"/>
    <property type="match status" value="1"/>
</dbReference>
<feature type="domain" description="Dinitrogenase iron-molybdenum cofactor biosynthesis" evidence="2">
    <location>
        <begin position="25"/>
        <end position="120"/>
    </location>
</feature>
<dbReference type="CDD" id="cd00852">
    <property type="entry name" value="NifB"/>
    <property type="match status" value="1"/>
</dbReference>
<evidence type="ECO:0000259" key="2">
    <source>
        <dbReference type="Pfam" id="PF02579"/>
    </source>
</evidence>
<gene>
    <name evidence="3" type="ORF">WG929_11155</name>
</gene>
<evidence type="ECO:0000313" key="3">
    <source>
        <dbReference type="EMBL" id="MFK4752968.1"/>
    </source>
</evidence>
<dbReference type="Proteomes" id="UP001620597">
    <property type="component" value="Unassembled WGS sequence"/>
</dbReference>
<evidence type="ECO:0000256" key="1">
    <source>
        <dbReference type="ARBA" id="ARBA00023231"/>
    </source>
</evidence>
<keyword evidence="1" id="KW-0535">Nitrogen fixation</keyword>
<dbReference type="Gene3D" id="3.30.420.130">
    <property type="entry name" value="Dinitrogenase iron-molybdenum cofactor biosynthesis domain"/>
    <property type="match status" value="1"/>
</dbReference>
<name>A0ABW8NJ21_9GAMM</name>
<dbReference type="PANTHER" id="PTHR33937">
    <property type="entry name" value="IRON-MOLYBDENUM PROTEIN-RELATED-RELATED"/>
    <property type="match status" value="1"/>
</dbReference>
<organism evidence="3 4">
    <name type="scientific">Oceanobacter antarcticus</name>
    <dbReference type="NCBI Taxonomy" id="3133425"/>
    <lineage>
        <taxon>Bacteria</taxon>
        <taxon>Pseudomonadati</taxon>
        <taxon>Pseudomonadota</taxon>
        <taxon>Gammaproteobacteria</taxon>
        <taxon>Oceanospirillales</taxon>
        <taxon>Oceanospirillaceae</taxon>
        <taxon>Oceanobacter</taxon>
    </lineage>
</organism>
<protein>
    <submittedName>
        <fullName evidence="3">NifB/NifX family molybdenum-iron cluster-binding protein</fullName>
    </submittedName>
</protein>
<keyword evidence="4" id="KW-1185">Reference proteome</keyword>
<dbReference type="InterPro" id="IPR003731">
    <property type="entry name" value="Di-Nase_FeMo-co_biosynth"/>
</dbReference>
<dbReference type="SUPFAM" id="SSF53146">
    <property type="entry name" value="Nitrogenase accessory factor-like"/>
    <property type="match status" value="1"/>
</dbReference>
<dbReference type="InterPro" id="IPR036105">
    <property type="entry name" value="DiNase_FeMo-co_biosyn_sf"/>
</dbReference>
<dbReference type="RefSeq" id="WP_416206080.1">
    <property type="nucleotide sequence ID" value="NZ_JBBKTX010000012.1"/>
</dbReference>
<reference evidence="3 4" key="1">
    <citation type="submission" date="2024-03" db="EMBL/GenBank/DDBJ databases">
        <title>High-quality draft genome sequence of Oceanobacter sp. wDCs-4.</title>
        <authorList>
            <person name="Dong C."/>
        </authorList>
    </citation>
    <scope>NUCLEOTIDE SEQUENCE [LARGE SCALE GENOMIC DNA]</scope>
    <source>
        <strain evidence="4">wDCs-4</strain>
    </source>
</reference>
<dbReference type="EMBL" id="JBBKTX010000012">
    <property type="protein sequence ID" value="MFK4752968.1"/>
    <property type="molecule type" value="Genomic_DNA"/>
</dbReference>
<accession>A0ABW8NJ21</accession>